<evidence type="ECO:0000313" key="9">
    <source>
        <dbReference type="Proteomes" id="UP001500975"/>
    </source>
</evidence>
<gene>
    <name evidence="8" type="ORF">GCM10023165_00630</name>
</gene>
<feature type="signal peptide" evidence="7">
    <location>
        <begin position="1"/>
        <end position="20"/>
    </location>
</feature>
<keyword evidence="3 7" id="KW-0732">Signal</keyword>
<keyword evidence="2" id="KW-1003">Cell membrane</keyword>
<keyword evidence="9" id="KW-1185">Reference proteome</keyword>
<dbReference type="Proteomes" id="UP001500975">
    <property type="component" value="Unassembled WGS sequence"/>
</dbReference>
<comment type="caution">
    <text evidence="8">The sequence shown here is derived from an EMBL/GenBank/DDBJ whole genome shotgun (WGS) entry which is preliminary data.</text>
</comment>
<dbReference type="EMBL" id="BAABGJ010000001">
    <property type="protein sequence ID" value="GAA4328374.1"/>
    <property type="molecule type" value="Genomic_DNA"/>
</dbReference>
<proteinExistence type="inferred from homology"/>
<accession>A0ABP8GQX3</accession>
<comment type="similarity">
    <text evidence="1">Belongs to the EcnA/EcnB lipoprotein family.</text>
</comment>
<keyword evidence="6" id="KW-0449">Lipoprotein</keyword>
<organism evidence="8 9">
    <name type="scientific">Variovorax defluvii</name>
    <dbReference type="NCBI Taxonomy" id="913761"/>
    <lineage>
        <taxon>Bacteria</taxon>
        <taxon>Pseudomonadati</taxon>
        <taxon>Pseudomonadota</taxon>
        <taxon>Betaproteobacteria</taxon>
        <taxon>Burkholderiales</taxon>
        <taxon>Comamonadaceae</taxon>
        <taxon>Variovorax</taxon>
    </lineage>
</organism>
<evidence type="ECO:0000256" key="1">
    <source>
        <dbReference type="ARBA" id="ARBA00010296"/>
    </source>
</evidence>
<keyword evidence="5" id="KW-0564">Palmitate</keyword>
<feature type="chain" id="PRO_5046926419" description="Small secreted protein" evidence="7">
    <location>
        <begin position="21"/>
        <end position="46"/>
    </location>
</feature>
<evidence type="ECO:0000256" key="4">
    <source>
        <dbReference type="ARBA" id="ARBA00023136"/>
    </source>
</evidence>
<reference evidence="9" key="1">
    <citation type="journal article" date="2019" name="Int. J. Syst. Evol. Microbiol.">
        <title>The Global Catalogue of Microorganisms (GCM) 10K type strain sequencing project: providing services to taxonomists for standard genome sequencing and annotation.</title>
        <authorList>
            <consortium name="The Broad Institute Genomics Platform"/>
            <consortium name="The Broad Institute Genome Sequencing Center for Infectious Disease"/>
            <person name="Wu L."/>
            <person name="Ma J."/>
        </authorList>
    </citation>
    <scope>NUCLEOTIDE SEQUENCE [LARGE SCALE GENOMIC DNA]</scope>
    <source>
        <strain evidence="9">JCM 17804</strain>
    </source>
</reference>
<evidence type="ECO:0000256" key="3">
    <source>
        <dbReference type="ARBA" id="ARBA00022729"/>
    </source>
</evidence>
<evidence type="ECO:0000256" key="7">
    <source>
        <dbReference type="SAM" id="SignalP"/>
    </source>
</evidence>
<evidence type="ECO:0000313" key="8">
    <source>
        <dbReference type="EMBL" id="GAA4328374.1"/>
    </source>
</evidence>
<protein>
    <recommendedName>
        <fullName evidence="10">Small secreted protein</fullName>
    </recommendedName>
</protein>
<evidence type="ECO:0000256" key="2">
    <source>
        <dbReference type="ARBA" id="ARBA00022475"/>
    </source>
</evidence>
<evidence type="ECO:0000256" key="6">
    <source>
        <dbReference type="ARBA" id="ARBA00023288"/>
    </source>
</evidence>
<sequence>MKKLAALIAVAFTLAVPLHGCNTWRGAGQDVQKAGEKMEDAAKKRQ</sequence>
<keyword evidence="4" id="KW-0472">Membrane</keyword>
<dbReference type="InterPro" id="IPR012556">
    <property type="entry name" value="Entericidin"/>
</dbReference>
<evidence type="ECO:0008006" key="10">
    <source>
        <dbReference type="Google" id="ProtNLM"/>
    </source>
</evidence>
<dbReference type="Pfam" id="PF08085">
    <property type="entry name" value="Entericidin"/>
    <property type="match status" value="1"/>
</dbReference>
<evidence type="ECO:0000256" key="5">
    <source>
        <dbReference type="ARBA" id="ARBA00023139"/>
    </source>
</evidence>
<dbReference type="RefSeq" id="WP_345535124.1">
    <property type="nucleotide sequence ID" value="NZ_BAABGJ010000001.1"/>
</dbReference>
<name>A0ABP8GQX3_9BURK</name>